<dbReference type="EC" id="1.1.1.37" evidence="4"/>
<feature type="binding site" evidence="4 7">
    <location>
        <position position="102"/>
    </location>
    <ligand>
        <name>NAD(+)</name>
        <dbReference type="ChEBI" id="CHEBI:57540"/>
    </ligand>
</feature>
<dbReference type="InterPro" id="IPR015955">
    <property type="entry name" value="Lactate_DH/Glyco_Ohase_4_C"/>
</dbReference>
<dbReference type="Pfam" id="PF00056">
    <property type="entry name" value="Ldh_1_N"/>
    <property type="match status" value="1"/>
</dbReference>
<evidence type="ECO:0000256" key="2">
    <source>
        <dbReference type="ARBA" id="ARBA00023002"/>
    </source>
</evidence>
<dbReference type="InterPro" id="IPR001557">
    <property type="entry name" value="L-lactate/malate_DH"/>
</dbReference>
<dbReference type="Proteomes" id="UP000469346">
    <property type="component" value="Unassembled WGS sequence"/>
</dbReference>
<dbReference type="Pfam" id="PF02866">
    <property type="entry name" value="Ldh_1_C"/>
    <property type="match status" value="1"/>
</dbReference>
<dbReference type="PANTHER" id="PTHR43128">
    <property type="entry name" value="L-2-HYDROXYCARBOXYLATE DEHYDROGENASE (NAD(P)(+))"/>
    <property type="match status" value="1"/>
</dbReference>
<comment type="function">
    <text evidence="4">Catalyzes the reversible oxidation of malate to oxaloacetate.</text>
</comment>
<dbReference type="InterPro" id="IPR036291">
    <property type="entry name" value="NAD(P)-bd_dom_sf"/>
</dbReference>
<dbReference type="CDD" id="cd01339">
    <property type="entry name" value="LDH-like_MDH"/>
    <property type="match status" value="1"/>
</dbReference>
<feature type="binding site" evidence="4 6">
    <location>
        <position position="127"/>
    </location>
    <ligand>
        <name>substrate</name>
    </ligand>
</feature>
<accession>A0A6N9TQA0</accession>
<dbReference type="PANTHER" id="PTHR43128:SF16">
    <property type="entry name" value="L-LACTATE DEHYDROGENASE"/>
    <property type="match status" value="1"/>
</dbReference>
<evidence type="ECO:0000256" key="4">
    <source>
        <dbReference type="HAMAP-Rule" id="MF_00487"/>
    </source>
</evidence>
<evidence type="ECO:0000313" key="11">
    <source>
        <dbReference type="Proteomes" id="UP000469346"/>
    </source>
</evidence>
<dbReference type="EMBL" id="JAAGRR010000135">
    <property type="protein sequence ID" value="NDY43228.1"/>
    <property type="molecule type" value="Genomic_DNA"/>
</dbReference>
<reference evidence="10 11" key="1">
    <citation type="submission" date="2020-02" db="EMBL/GenBank/DDBJ databases">
        <title>Comparative genomics of sulfur disproportionating microorganisms.</title>
        <authorList>
            <person name="Ward L.M."/>
            <person name="Bertran E."/>
            <person name="Johnston D.T."/>
        </authorList>
    </citation>
    <scope>NUCLEOTIDE SEQUENCE [LARGE SCALE GENOMIC DNA]</scope>
    <source>
        <strain evidence="10 11">DSM 100025</strain>
    </source>
</reference>
<dbReference type="GO" id="GO:0006099">
    <property type="term" value="P:tricarboxylic acid cycle"/>
    <property type="evidence" value="ECO:0007669"/>
    <property type="project" value="UniProtKB-UniRule"/>
</dbReference>
<evidence type="ECO:0000256" key="5">
    <source>
        <dbReference type="PIRSR" id="PIRSR000102-1"/>
    </source>
</evidence>
<gene>
    <name evidence="4 10" type="primary">mdh</name>
    <name evidence="10" type="ORF">G3N55_10290</name>
</gene>
<evidence type="ECO:0000313" key="10">
    <source>
        <dbReference type="EMBL" id="NDY43228.1"/>
    </source>
</evidence>
<feature type="binding site" evidence="4 6">
    <location>
        <position position="89"/>
    </location>
    <ligand>
        <name>substrate</name>
    </ligand>
</feature>
<feature type="binding site" evidence="4 7">
    <location>
        <begin position="15"/>
        <end position="20"/>
    </location>
    <ligand>
        <name>NAD(+)</name>
        <dbReference type="ChEBI" id="CHEBI:57540"/>
    </ligand>
</feature>
<evidence type="ECO:0000259" key="9">
    <source>
        <dbReference type="Pfam" id="PF02866"/>
    </source>
</evidence>
<dbReference type="Gene3D" id="3.40.50.720">
    <property type="entry name" value="NAD(P)-binding Rossmann-like Domain"/>
    <property type="match status" value="1"/>
</dbReference>
<dbReference type="AlphaFoldDB" id="A0A6N9TQA0"/>
<dbReference type="GO" id="GO:0030060">
    <property type="term" value="F:L-malate dehydrogenase (NAD+) activity"/>
    <property type="evidence" value="ECO:0007669"/>
    <property type="project" value="UniProtKB-UniRule"/>
</dbReference>
<proteinExistence type="inferred from homology"/>
<organism evidence="10 11">
    <name type="scientific">Dissulfurirhabdus thermomarina</name>
    <dbReference type="NCBI Taxonomy" id="1765737"/>
    <lineage>
        <taxon>Bacteria</taxon>
        <taxon>Deltaproteobacteria</taxon>
        <taxon>Dissulfurirhabdaceae</taxon>
        <taxon>Dissulfurirhabdus</taxon>
    </lineage>
</organism>
<dbReference type="SUPFAM" id="SSF51735">
    <property type="entry name" value="NAD(P)-binding Rossmann-fold domains"/>
    <property type="match status" value="1"/>
</dbReference>
<evidence type="ECO:0000256" key="1">
    <source>
        <dbReference type="ARBA" id="ARBA00022532"/>
    </source>
</evidence>
<feature type="binding site" evidence="4 6">
    <location>
        <position position="158"/>
    </location>
    <ligand>
        <name>substrate</name>
    </ligand>
</feature>
<feature type="binding site" evidence="4 6">
    <location>
        <position position="95"/>
    </location>
    <ligand>
        <name>substrate</name>
    </ligand>
</feature>
<comment type="similarity">
    <text evidence="4">Belongs to the LDH/MDH superfamily. MDH type 3 family.</text>
</comment>
<feature type="domain" description="Lactate/malate dehydrogenase N-terminal" evidence="8">
    <location>
        <begin position="10"/>
        <end position="149"/>
    </location>
</feature>
<dbReference type="RefSeq" id="WP_163299340.1">
    <property type="nucleotide sequence ID" value="NZ_JAAGRR010000135.1"/>
</dbReference>
<keyword evidence="2 4" id="KW-0560">Oxidoreductase</keyword>
<dbReference type="PIRSF" id="PIRSF000102">
    <property type="entry name" value="Lac_mal_DH"/>
    <property type="match status" value="1"/>
</dbReference>
<evidence type="ECO:0000256" key="3">
    <source>
        <dbReference type="ARBA" id="ARBA00023027"/>
    </source>
</evidence>
<evidence type="ECO:0000256" key="7">
    <source>
        <dbReference type="PIRSR" id="PIRSR000102-3"/>
    </source>
</evidence>
<feature type="binding site" evidence="4 7">
    <location>
        <begin position="125"/>
        <end position="127"/>
    </location>
    <ligand>
        <name>NAD(+)</name>
        <dbReference type="ChEBI" id="CHEBI:57540"/>
    </ligand>
</feature>
<keyword evidence="11" id="KW-1185">Reference proteome</keyword>
<dbReference type="NCBIfam" id="NF004863">
    <property type="entry name" value="PRK06223.1"/>
    <property type="match status" value="1"/>
</dbReference>
<dbReference type="InterPro" id="IPR022383">
    <property type="entry name" value="Lactate/malate_DH_C"/>
</dbReference>
<dbReference type="NCBIfam" id="TIGR01763">
    <property type="entry name" value="MalateDH_bact"/>
    <property type="match status" value="1"/>
</dbReference>
<dbReference type="InterPro" id="IPR001236">
    <property type="entry name" value="Lactate/malate_DH_N"/>
</dbReference>
<comment type="caution">
    <text evidence="10">The sequence shown here is derived from an EMBL/GenBank/DDBJ whole genome shotgun (WGS) entry which is preliminary data.</text>
</comment>
<dbReference type="Gene3D" id="3.90.110.10">
    <property type="entry name" value="Lactate dehydrogenase/glycoside hydrolase, family 4, C-terminal"/>
    <property type="match status" value="1"/>
</dbReference>
<evidence type="ECO:0000259" key="8">
    <source>
        <dbReference type="Pfam" id="PF00056"/>
    </source>
</evidence>
<name>A0A6N9TQA0_DISTH</name>
<feature type="active site" description="Proton acceptor" evidence="4 5">
    <location>
        <position position="182"/>
    </location>
</feature>
<evidence type="ECO:0000256" key="6">
    <source>
        <dbReference type="PIRSR" id="PIRSR000102-2"/>
    </source>
</evidence>
<dbReference type="FunFam" id="3.90.110.10:FF:000004">
    <property type="entry name" value="Malate dehydrogenase"/>
    <property type="match status" value="1"/>
</dbReference>
<keyword evidence="1 4" id="KW-0816">Tricarboxylic acid cycle</keyword>
<dbReference type="HAMAP" id="MF_00487">
    <property type="entry name" value="Malate_dehydrog_3"/>
    <property type="match status" value="1"/>
</dbReference>
<sequence length="315" mass="33350">MNCGQPQGKKLSIIGAGAVGTAAAHWAVAEKAADTVVLVDVVEGVPQGKALDISQAAPLCGFTGRIVGTNDYDETAESDVVIITAGIARKPGMSRDDLLDTNVRIVRQVTEEVVTRSPDACLVVVTNPIDAMVYTVYKTSGLPRNRVVGMAGVLDSARYRTFIAQALGVAPEDVTALVMGIHGDHMLPLTRLASVGGVPLEALLPPEEIQEIVRRTQHGGAEIVGHLKTGSAFTTPGLAALQMARAILQDQKRVLPCAAFLEGEFGIRGLFLGVPVVLGREGVERVLEFPLTDEERRHLQLSVEAVQRQVAATGL</sequence>
<comment type="catalytic activity">
    <reaction evidence="4">
        <text>(S)-malate + NAD(+) = oxaloacetate + NADH + H(+)</text>
        <dbReference type="Rhea" id="RHEA:21432"/>
        <dbReference type="ChEBI" id="CHEBI:15378"/>
        <dbReference type="ChEBI" id="CHEBI:15589"/>
        <dbReference type="ChEBI" id="CHEBI:16452"/>
        <dbReference type="ChEBI" id="CHEBI:57540"/>
        <dbReference type="ChEBI" id="CHEBI:57945"/>
        <dbReference type="EC" id="1.1.1.37"/>
    </reaction>
</comment>
<feature type="binding site" evidence="4 7">
    <location>
        <position position="40"/>
    </location>
    <ligand>
        <name>NAD(+)</name>
        <dbReference type="ChEBI" id="CHEBI:57540"/>
    </ligand>
</feature>
<keyword evidence="3 4" id="KW-0520">NAD</keyword>
<feature type="domain" description="Lactate/malate dehydrogenase C-terminal" evidence="9">
    <location>
        <begin position="154"/>
        <end position="307"/>
    </location>
</feature>
<dbReference type="GO" id="GO:0006089">
    <property type="term" value="P:lactate metabolic process"/>
    <property type="evidence" value="ECO:0007669"/>
    <property type="project" value="TreeGrafter"/>
</dbReference>
<dbReference type="InterPro" id="IPR011275">
    <property type="entry name" value="Malate_DH_type3"/>
</dbReference>
<dbReference type="GO" id="GO:0004459">
    <property type="term" value="F:L-lactate dehydrogenase (NAD+) activity"/>
    <property type="evidence" value="ECO:0007669"/>
    <property type="project" value="TreeGrafter"/>
</dbReference>
<dbReference type="PRINTS" id="PR00086">
    <property type="entry name" value="LLDHDRGNASE"/>
</dbReference>
<protein>
    <recommendedName>
        <fullName evidence="4">Malate dehydrogenase</fullName>
        <ecNumber evidence="4">1.1.1.37</ecNumber>
    </recommendedName>
</protein>
<dbReference type="SUPFAM" id="SSF56327">
    <property type="entry name" value="LDH C-terminal domain-like"/>
    <property type="match status" value="1"/>
</dbReference>
<dbReference type="FunFam" id="3.40.50.720:FF:000018">
    <property type="entry name" value="Malate dehydrogenase"/>
    <property type="match status" value="1"/>
</dbReference>